<dbReference type="Pfam" id="PF00083">
    <property type="entry name" value="Sugar_tr"/>
    <property type="match status" value="1"/>
</dbReference>
<sequence length="495" mass="53677">MTSTRNEKQAASLEYHENAKFDGGPAPPVIEQVNYGYSGIDQGVISLILVMPQFQAAFPECDPKVASNYGFNTGFMTGMLVLGGFLGCLCFPYLADKLSRKIALTIAVVVFNLGAIIQTAAPNYGTLVAGRAIGGIGVGTLAMGAPLYISEIAPAEMRGSLLVLEELMIVIGAIISYWVTYGTKDMAGEASFRLPFGLQMVSATLLGAGIHLFPYSPRWLVMADRHQDSLKVLSKLRKLPAEDPKVQAEWHSIINEISFQRTVSSREHPGASGLKLELLLWGDVLSKKTLKRTIVACGICFFTQFSGINAFVYYAPILFTNLGQEYNASLILSGMINIGQLIGVIPAMIFIDKLGRRKLAVWGALGMGVSHTIMAGIYGTYGHSWPEHTAAGWACVAFVYVYVVIFGLSYGPLIWTMPAEVFDNVSRAKGVGLAVAVSWLANFIIGIVVPPMIESITYGTFIFFAAFCFLAAIFSFFLVPETANKTLEEIDALFD</sequence>
<feature type="transmembrane region" description="Helical" evidence="9">
    <location>
        <begin position="127"/>
        <end position="149"/>
    </location>
</feature>
<dbReference type="PROSITE" id="PS00217">
    <property type="entry name" value="SUGAR_TRANSPORT_2"/>
    <property type="match status" value="1"/>
</dbReference>
<feature type="transmembrane region" description="Helical" evidence="9">
    <location>
        <begin position="456"/>
        <end position="479"/>
    </location>
</feature>
<dbReference type="GO" id="GO:0016020">
    <property type="term" value="C:membrane"/>
    <property type="evidence" value="ECO:0007669"/>
    <property type="project" value="UniProtKB-SubCell"/>
</dbReference>
<name>A0A8H4SSH4_9HYPO</name>
<dbReference type="Proteomes" id="UP000622797">
    <property type="component" value="Unassembled WGS sequence"/>
</dbReference>
<dbReference type="PROSITE" id="PS00216">
    <property type="entry name" value="SUGAR_TRANSPORT_1"/>
    <property type="match status" value="1"/>
</dbReference>
<feature type="transmembrane region" description="Helical" evidence="9">
    <location>
        <begin position="431"/>
        <end position="450"/>
    </location>
</feature>
<feature type="transmembrane region" description="Helical" evidence="9">
    <location>
        <begin position="359"/>
        <end position="378"/>
    </location>
</feature>
<dbReference type="OrthoDB" id="8120565at2759"/>
<evidence type="ECO:0000256" key="1">
    <source>
        <dbReference type="ARBA" id="ARBA00004141"/>
    </source>
</evidence>
<comment type="subcellular location">
    <subcellularLocation>
        <location evidence="1">Membrane</location>
        <topology evidence="1">Multi-pass membrane protein</topology>
    </subcellularLocation>
</comment>
<evidence type="ECO:0000256" key="7">
    <source>
        <dbReference type="ARBA" id="ARBA00023180"/>
    </source>
</evidence>
<feature type="transmembrane region" description="Helical" evidence="9">
    <location>
        <begin position="326"/>
        <end position="347"/>
    </location>
</feature>
<keyword evidence="12" id="KW-1185">Reference proteome</keyword>
<keyword evidence="6 9" id="KW-0472">Membrane</keyword>
<evidence type="ECO:0000256" key="8">
    <source>
        <dbReference type="RuleBase" id="RU003346"/>
    </source>
</evidence>
<reference evidence="11" key="2">
    <citation type="submission" date="2020-05" db="EMBL/GenBank/DDBJ databases">
        <authorList>
            <person name="Kim H.-S."/>
            <person name="Proctor R.H."/>
            <person name="Brown D.W."/>
        </authorList>
    </citation>
    <scope>NUCLEOTIDE SEQUENCE</scope>
    <source>
        <strain evidence="11">NRRL 20472</strain>
    </source>
</reference>
<dbReference type="NCBIfam" id="TIGR00879">
    <property type="entry name" value="SP"/>
    <property type="match status" value="1"/>
</dbReference>
<evidence type="ECO:0000259" key="10">
    <source>
        <dbReference type="PROSITE" id="PS50850"/>
    </source>
</evidence>
<dbReference type="GO" id="GO:0005351">
    <property type="term" value="F:carbohydrate:proton symporter activity"/>
    <property type="evidence" value="ECO:0007669"/>
    <property type="project" value="TreeGrafter"/>
</dbReference>
<evidence type="ECO:0000256" key="3">
    <source>
        <dbReference type="ARBA" id="ARBA00022448"/>
    </source>
</evidence>
<feature type="transmembrane region" description="Helical" evidence="9">
    <location>
        <begin position="390"/>
        <end position="410"/>
    </location>
</feature>
<feature type="transmembrane region" description="Helical" evidence="9">
    <location>
        <begin position="75"/>
        <end position="95"/>
    </location>
</feature>
<keyword evidence="3 8" id="KW-0813">Transport</keyword>
<dbReference type="Gene3D" id="1.20.1250.20">
    <property type="entry name" value="MFS general substrate transporter like domains"/>
    <property type="match status" value="1"/>
</dbReference>
<protein>
    <recommendedName>
        <fullName evidence="10">Major facilitator superfamily (MFS) profile domain-containing protein</fullName>
    </recommendedName>
</protein>
<reference evidence="11" key="1">
    <citation type="journal article" date="2020" name="BMC Genomics">
        <title>Correction to: Identification and distribution of gene clusters required for synthesis of sphingolipid metabolism inhibitors in diverse species of the filamentous fungus Fusarium.</title>
        <authorList>
            <person name="Kim H.S."/>
            <person name="Lohmar J.M."/>
            <person name="Busman M."/>
            <person name="Brown D.W."/>
            <person name="Naumann T.A."/>
            <person name="Divon H.H."/>
            <person name="Lysoe E."/>
            <person name="Uhlig S."/>
            <person name="Proctor R.H."/>
        </authorList>
    </citation>
    <scope>NUCLEOTIDE SEQUENCE</scope>
    <source>
        <strain evidence="11">NRRL 20472</strain>
    </source>
</reference>
<evidence type="ECO:0000256" key="4">
    <source>
        <dbReference type="ARBA" id="ARBA00022692"/>
    </source>
</evidence>
<dbReference type="PANTHER" id="PTHR48022">
    <property type="entry name" value="PLASTIDIC GLUCOSE TRANSPORTER 4"/>
    <property type="match status" value="1"/>
</dbReference>
<feature type="domain" description="Major facilitator superfamily (MFS) profile" evidence="10">
    <location>
        <begin position="27"/>
        <end position="483"/>
    </location>
</feature>
<dbReference type="PROSITE" id="PS50850">
    <property type="entry name" value="MFS"/>
    <property type="match status" value="1"/>
</dbReference>
<feature type="transmembrane region" description="Helical" evidence="9">
    <location>
        <begin position="161"/>
        <end position="180"/>
    </location>
</feature>
<keyword evidence="5 9" id="KW-1133">Transmembrane helix</keyword>
<dbReference type="InterPro" id="IPR036259">
    <property type="entry name" value="MFS_trans_sf"/>
</dbReference>
<dbReference type="InterPro" id="IPR050360">
    <property type="entry name" value="MFS_Sugar_Transporters"/>
</dbReference>
<dbReference type="InterPro" id="IPR003663">
    <property type="entry name" value="Sugar/inositol_transpt"/>
</dbReference>
<dbReference type="FunFam" id="1.20.1250.20:FF:000026">
    <property type="entry name" value="MFS quinate transporter QutD"/>
    <property type="match status" value="1"/>
</dbReference>
<dbReference type="EMBL" id="JABEXW010001273">
    <property type="protein sequence ID" value="KAF4944953.1"/>
    <property type="molecule type" value="Genomic_DNA"/>
</dbReference>
<evidence type="ECO:0000256" key="9">
    <source>
        <dbReference type="SAM" id="Phobius"/>
    </source>
</evidence>
<keyword evidence="4 9" id="KW-0812">Transmembrane</keyword>
<dbReference type="AlphaFoldDB" id="A0A8H4SSH4"/>
<dbReference type="PANTHER" id="PTHR48022:SF14">
    <property type="entry name" value="MAJOR FACILITATOR SUPERFAMILY (MFS) PROFILE DOMAIN-CONTAINING PROTEIN-RELATED"/>
    <property type="match status" value="1"/>
</dbReference>
<organism evidence="11 12">
    <name type="scientific">Fusarium sarcochroum</name>
    <dbReference type="NCBI Taxonomy" id="1208366"/>
    <lineage>
        <taxon>Eukaryota</taxon>
        <taxon>Fungi</taxon>
        <taxon>Dikarya</taxon>
        <taxon>Ascomycota</taxon>
        <taxon>Pezizomycotina</taxon>
        <taxon>Sordariomycetes</taxon>
        <taxon>Hypocreomycetidae</taxon>
        <taxon>Hypocreales</taxon>
        <taxon>Nectriaceae</taxon>
        <taxon>Fusarium</taxon>
        <taxon>Fusarium lateritium species complex</taxon>
    </lineage>
</organism>
<comment type="similarity">
    <text evidence="2 8">Belongs to the major facilitator superfamily. Sugar transporter (TC 2.A.1.1) family.</text>
</comment>
<feature type="transmembrane region" description="Helical" evidence="9">
    <location>
        <begin position="294"/>
        <end position="314"/>
    </location>
</feature>
<evidence type="ECO:0000256" key="6">
    <source>
        <dbReference type="ARBA" id="ARBA00023136"/>
    </source>
</evidence>
<dbReference type="PRINTS" id="PR00171">
    <property type="entry name" value="SUGRTRNSPORT"/>
</dbReference>
<accession>A0A8H4SSH4</accession>
<proteinExistence type="inferred from homology"/>
<dbReference type="InterPro" id="IPR005828">
    <property type="entry name" value="MFS_sugar_transport-like"/>
</dbReference>
<comment type="caution">
    <text evidence="11">The sequence shown here is derived from an EMBL/GenBank/DDBJ whole genome shotgun (WGS) entry which is preliminary data.</text>
</comment>
<evidence type="ECO:0000313" key="11">
    <source>
        <dbReference type="EMBL" id="KAF4944953.1"/>
    </source>
</evidence>
<feature type="transmembrane region" description="Helical" evidence="9">
    <location>
        <begin position="192"/>
        <end position="213"/>
    </location>
</feature>
<dbReference type="InterPro" id="IPR005829">
    <property type="entry name" value="Sugar_transporter_CS"/>
</dbReference>
<dbReference type="InterPro" id="IPR020846">
    <property type="entry name" value="MFS_dom"/>
</dbReference>
<keyword evidence="7" id="KW-0325">Glycoprotein</keyword>
<evidence type="ECO:0000313" key="12">
    <source>
        <dbReference type="Proteomes" id="UP000622797"/>
    </source>
</evidence>
<feature type="transmembrane region" description="Helical" evidence="9">
    <location>
        <begin position="102"/>
        <end position="121"/>
    </location>
</feature>
<evidence type="ECO:0000256" key="5">
    <source>
        <dbReference type="ARBA" id="ARBA00022989"/>
    </source>
</evidence>
<gene>
    <name evidence="11" type="ORF">FSARC_14542</name>
</gene>
<dbReference type="SUPFAM" id="SSF103473">
    <property type="entry name" value="MFS general substrate transporter"/>
    <property type="match status" value="1"/>
</dbReference>
<evidence type="ECO:0000256" key="2">
    <source>
        <dbReference type="ARBA" id="ARBA00010992"/>
    </source>
</evidence>